<evidence type="ECO:0000256" key="9">
    <source>
        <dbReference type="SAM" id="Coils"/>
    </source>
</evidence>
<dbReference type="AlphaFoldDB" id="A0AAN7P5H3"/>
<feature type="compositionally biased region" description="Acidic residues" evidence="10">
    <location>
        <begin position="280"/>
        <end position="293"/>
    </location>
</feature>
<evidence type="ECO:0008006" key="16">
    <source>
        <dbReference type="Google" id="ProtNLM"/>
    </source>
</evidence>
<feature type="compositionally biased region" description="Polar residues" evidence="10">
    <location>
        <begin position="369"/>
        <end position="380"/>
    </location>
</feature>
<dbReference type="InterPro" id="IPR036872">
    <property type="entry name" value="CH_dom_sf"/>
</dbReference>
<dbReference type="Pfam" id="PF12130">
    <property type="entry name" value="bMERB_dom"/>
    <property type="match status" value="1"/>
</dbReference>
<name>A0AAN7P5H3_9COLE</name>
<proteinExistence type="predicted"/>
<dbReference type="GO" id="GO:0005768">
    <property type="term" value="C:endosome"/>
    <property type="evidence" value="ECO:0007669"/>
    <property type="project" value="UniProtKB-SubCell"/>
</dbReference>
<feature type="compositionally biased region" description="Low complexity" evidence="10">
    <location>
        <begin position="614"/>
        <end position="624"/>
    </location>
</feature>
<dbReference type="SMART" id="SM01203">
    <property type="entry name" value="DUF3585"/>
    <property type="match status" value="1"/>
</dbReference>
<dbReference type="EMBL" id="JARPUR010000005">
    <property type="protein sequence ID" value="KAK4876038.1"/>
    <property type="molecule type" value="Genomic_DNA"/>
</dbReference>
<feature type="region of interest" description="Disordered" evidence="10">
    <location>
        <begin position="279"/>
        <end position="315"/>
    </location>
</feature>
<evidence type="ECO:0000259" key="11">
    <source>
        <dbReference type="PROSITE" id="PS50021"/>
    </source>
</evidence>
<dbReference type="SMART" id="SM00033">
    <property type="entry name" value="CH"/>
    <property type="match status" value="1"/>
</dbReference>
<organism evidence="14 15">
    <name type="scientific">Aquatica leii</name>
    <dbReference type="NCBI Taxonomy" id="1421715"/>
    <lineage>
        <taxon>Eukaryota</taxon>
        <taxon>Metazoa</taxon>
        <taxon>Ecdysozoa</taxon>
        <taxon>Arthropoda</taxon>
        <taxon>Hexapoda</taxon>
        <taxon>Insecta</taxon>
        <taxon>Pterygota</taxon>
        <taxon>Neoptera</taxon>
        <taxon>Endopterygota</taxon>
        <taxon>Coleoptera</taxon>
        <taxon>Polyphaga</taxon>
        <taxon>Elateriformia</taxon>
        <taxon>Elateroidea</taxon>
        <taxon>Lampyridae</taxon>
        <taxon>Luciolinae</taxon>
        <taxon>Aquatica</taxon>
    </lineage>
</organism>
<dbReference type="InterPro" id="IPR050540">
    <property type="entry name" value="F-actin_Monoox_Mical"/>
</dbReference>
<reference evidence="15" key="1">
    <citation type="submission" date="2023-01" db="EMBL/GenBank/DDBJ databases">
        <title>Key to firefly adult light organ development and bioluminescence: homeobox transcription factors regulate luciferase expression and transportation to peroxisome.</title>
        <authorList>
            <person name="Fu X."/>
        </authorList>
    </citation>
    <scope>NUCLEOTIDE SEQUENCE [LARGE SCALE GENOMIC DNA]</scope>
</reference>
<evidence type="ECO:0000313" key="15">
    <source>
        <dbReference type="Proteomes" id="UP001353858"/>
    </source>
</evidence>
<dbReference type="PANTHER" id="PTHR23167:SF84">
    <property type="entry name" value="ALPHA ACTININ 3-RELATED"/>
    <property type="match status" value="1"/>
</dbReference>
<keyword evidence="15" id="KW-1185">Reference proteome</keyword>
<dbReference type="InterPro" id="IPR001781">
    <property type="entry name" value="Znf_LIM"/>
</dbReference>
<feature type="compositionally biased region" description="Low complexity" evidence="10">
    <location>
        <begin position="647"/>
        <end position="656"/>
    </location>
</feature>
<keyword evidence="5 8" id="KW-0862">Zinc</keyword>
<evidence type="ECO:0000256" key="1">
    <source>
        <dbReference type="ARBA" id="ARBA00004177"/>
    </source>
</evidence>
<feature type="compositionally biased region" description="Basic residues" evidence="10">
    <location>
        <begin position="951"/>
        <end position="966"/>
    </location>
</feature>
<dbReference type="Gene3D" id="2.10.110.10">
    <property type="entry name" value="Cysteine Rich Protein"/>
    <property type="match status" value="1"/>
</dbReference>
<feature type="region of interest" description="Disordered" evidence="10">
    <location>
        <begin position="363"/>
        <end position="388"/>
    </location>
</feature>
<feature type="domain" description="BMERB" evidence="13">
    <location>
        <begin position="769"/>
        <end position="929"/>
    </location>
</feature>
<gene>
    <name evidence="14" type="ORF">RN001_012460</name>
</gene>
<dbReference type="Gene3D" id="1.10.418.10">
    <property type="entry name" value="Calponin-like domain"/>
    <property type="match status" value="1"/>
</dbReference>
<evidence type="ECO:0000259" key="12">
    <source>
        <dbReference type="PROSITE" id="PS50023"/>
    </source>
</evidence>
<dbReference type="InterPro" id="IPR001715">
    <property type="entry name" value="CH_dom"/>
</dbReference>
<dbReference type="PROSITE" id="PS50021">
    <property type="entry name" value="CH"/>
    <property type="match status" value="1"/>
</dbReference>
<evidence type="ECO:0000256" key="5">
    <source>
        <dbReference type="ARBA" id="ARBA00022833"/>
    </source>
</evidence>
<dbReference type="GO" id="GO:0046872">
    <property type="term" value="F:metal ion binding"/>
    <property type="evidence" value="ECO:0007669"/>
    <property type="project" value="UniProtKB-KW"/>
</dbReference>
<comment type="subcellular location">
    <subcellularLocation>
        <location evidence="1">Endosome</location>
    </subcellularLocation>
</comment>
<feature type="compositionally biased region" description="Basic and acidic residues" evidence="10">
    <location>
        <begin position="221"/>
        <end position="237"/>
    </location>
</feature>
<evidence type="ECO:0000256" key="3">
    <source>
        <dbReference type="ARBA" id="ARBA00022723"/>
    </source>
</evidence>
<evidence type="ECO:0000313" key="14">
    <source>
        <dbReference type="EMBL" id="KAK4876038.1"/>
    </source>
</evidence>
<comment type="caution">
    <text evidence="14">The sequence shown here is derived from an EMBL/GenBank/DDBJ whole genome shotgun (WGS) entry which is preliminary data.</text>
</comment>
<evidence type="ECO:0000256" key="2">
    <source>
        <dbReference type="ARBA" id="ARBA00022553"/>
    </source>
</evidence>
<evidence type="ECO:0000256" key="6">
    <source>
        <dbReference type="ARBA" id="ARBA00023038"/>
    </source>
</evidence>
<dbReference type="Proteomes" id="UP001353858">
    <property type="component" value="Unassembled WGS sequence"/>
</dbReference>
<dbReference type="Pfam" id="PF00307">
    <property type="entry name" value="CH"/>
    <property type="match status" value="1"/>
</dbReference>
<feature type="region of interest" description="Disordered" evidence="10">
    <location>
        <begin position="221"/>
        <end position="249"/>
    </location>
</feature>
<keyword evidence="3 8" id="KW-0479">Metal-binding</keyword>
<dbReference type="FunFam" id="1.10.418.10:FF:000023">
    <property type="entry name" value="EH domain-binding protein 1 isoform X1"/>
    <property type="match status" value="1"/>
</dbReference>
<accession>A0AAN7P5H3</accession>
<dbReference type="CDD" id="cd09400">
    <property type="entry name" value="LIM_like_1"/>
    <property type="match status" value="1"/>
</dbReference>
<feature type="region of interest" description="Disordered" evidence="10">
    <location>
        <begin position="562"/>
        <end position="691"/>
    </location>
</feature>
<feature type="domain" description="Calponin-homology (CH)" evidence="11">
    <location>
        <begin position="4"/>
        <end position="110"/>
    </location>
</feature>
<evidence type="ECO:0000256" key="10">
    <source>
        <dbReference type="SAM" id="MobiDB-lite"/>
    </source>
</evidence>
<evidence type="ECO:0000259" key="13">
    <source>
        <dbReference type="PROSITE" id="PS51848"/>
    </source>
</evidence>
<dbReference type="SUPFAM" id="SSF57716">
    <property type="entry name" value="Glucocorticoid receptor-like (DNA-binding domain)"/>
    <property type="match status" value="1"/>
</dbReference>
<feature type="compositionally biased region" description="Basic residues" evidence="10">
    <location>
        <begin position="991"/>
        <end position="1001"/>
    </location>
</feature>
<keyword evidence="6 8" id="KW-0440">LIM domain</keyword>
<feature type="region of interest" description="Disordered" evidence="10">
    <location>
        <begin position="754"/>
        <end position="773"/>
    </location>
</feature>
<dbReference type="Pfam" id="PF00412">
    <property type="entry name" value="LIM"/>
    <property type="match status" value="1"/>
</dbReference>
<evidence type="ECO:0000256" key="7">
    <source>
        <dbReference type="ARBA" id="ARBA00023054"/>
    </source>
</evidence>
<feature type="compositionally biased region" description="Acidic residues" evidence="10">
    <location>
        <begin position="567"/>
        <end position="576"/>
    </location>
</feature>
<evidence type="ECO:0000256" key="4">
    <source>
        <dbReference type="ARBA" id="ARBA00022753"/>
    </source>
</evidence>
<dbReference type="PROSITE" id="PS51848">
    <property type="entry name" value="BMERB"/>
    <property type="match status" value="1"/>
</dbReference>
<sequence length="1001" mass="113808">MGERRGTKGLELWCRRMTEGYPGVEINNMTTSWRDGLGFCAIIHHFRPDLIDFAKLNKEDIYYNNDLAFQTAERHLGIPALLEPEDMVEYPVPDRLSILTYLSQYYQAFVVAQGSPSRIVPKRPATAPAGNVVSPSSTSPSPKIPRPSGGVGRREPCAKCGLPVFIAERLNVGKQLYHRTCFRCARCNSQLNLANYYETEMENQFCCEVCPDEEDRDVVDTEKKSVLSRSLSDEEKSAGLPQFDDDTPTFETAQDKSFIQTMEQNSEFTMALSSFINSQLEDETKDEEEEEEKIPDLPKSAPPIVLKSEPPDLERNSEDIVTVDRVKDLNSSSIITSAPFGSYDSNSTNQSVDTVVHNSVKLSEDAKINQPQTANQLDLRNSTKENKNLENNRTSLVKSRMLLFENNETPKSSEKNTVSKKSMVEEEVPLSSPQEEESLENIDCVNNSLEDSIKNNEDLVEEETKEIVKIEQIKDDDVPIQAVAEEKYPEDLNPFDDEDLEGETTDVVEIRPKPAVRKKLVNKSRVIEQKSYNPFDDDEDEVEEEQIVIEKKVEAIPRVSLNPFWSDGEEPEDDIENIVQKPVPLPRNSRSLINTPEPKPRRTTLLVGKEMFGSNSSLNSATSSVGTTGRKKKPAPKPPVIEKRDSSPISSITSSPVHSEQHSPKATPKNRKTKKAAPPPPMTSTPSLMPPTLNTSLIVASESPINVCNSLKLIEVTDWEEEKDIKDELNKNRQSQVITSDSSTDLEFATPNKSTYGKWKRRKGPAPCRPIPQRRHIRPLPIVEIKRELDFIEIQQQGLEKQGVKLEQIIRDKCEGPNINSEAALSPEVEDLILQLFELVNEKNDLFRKQAELMYLRRQQRLEEEYADLEYQIRCLMIQPEANKTDSDKAREEELITRLVEVVERRNEIVECLEMDRIREAEEDDSINNQLTLYTLKRSDKAVNVEETQQKKKHKKEKRFKFRTHKKTDADKDVDESEVSVNTPSPSPAKEKKKKKFNIFS</sequence>
<dbReference type="PROSITE" id="PS50023">
    <property type="entry name" value="LIM_DOMAIN_2"/>
    <property type="match status" value="1"/>
</dbReference>
<keyword evidence="7 9" id="KW-0175">Coiled coil</keyword>
<protein>
    <recommendedName>
        <fullName evidence="16">MICAL-like protein 1</fullName>
    </recommendedName>
</protein>
<feature type="domain" description="LIM zinc-binding" evidence="12">
    <location>
        <begin position="155"/>
        <end position="217"/>
    </location>
</feature>
<feature type="region of interest" description="Disordered" evidence="10">
    <location>
        <begin position="122"/>
        <end position="152"/>
    </location>
</feature>
<keyword evidence="4" id="KW-0967">Endosome</keyword>
<dbReference type="InterPro" id="IPR022735">
    <property type="entry name" value="bMERB_dom"/>
</dbReference>
<dbReference type="SMART" id="SM00132">
    <property type="entry name" value="LIM"/>
    <property type="match status" value="1"/>
</dbReference>
<dbReference type="SUPFAM" id="SSF47576">
    <property type="entry name" value="Calponin-homology domain, CH-domain"/>
    <property type="match status" value="1"/>
</dbReference>
<keyword evidence="2" id="KW-0597">Phosphoprotein</keyword>
<feature type="coiled-coil region" evidence="9">
    <location>
        <begin position="446"/>
        <end position="473"/>
    </location>
</feature>
<dbReference type="PROSITE" id="PS00478">
    <property type="entry name" value="LIM_DOMAIN_1"/>
    <property type="match status" value="1"/>
</dbReference>
<evidence type="ECO:0000256" key="8">
    <source>
        <dbReference type="PROSITE-ProRule" id="PRU00125"/>
    </source>
</evidence>
<dbReference type="PANTHER" id="PTHR23167">
    <property type="entry name" value="CALPONIN HOMOLOGY DOMAIN-CONTAINING PROTEIN DDB_G0272472-RELATED"/>
    <property type="match status" value="1"/>
</dbReference>
<feature type="region of interest" description="Disordered" evidence="10">
    <location>
        <begin position="945"/>
        <end position="1001"/>
    </location>
</feature>